<evidence type="ECO:0000313" key="2">
    <source>
        <dbReference type="EMBL" id="KLH99403.1"/>
    </source>
</evidence>
<accession>A0A837KQH4</accession>
<name>A0A837KQH4_9BACL</name>
<reference evidence="2 3" key="1">
    <citation type="submission" date="2015-05" db="EMBL/GenBank/DDBJ databases">
        <title>Genome sequencing project for genomic taxonomy and phylogenomics of Bacillus-like bacteria.</title>
        <authorList>
            <person name="Liu B."/>
            <person name="Wang J."/>
            <person name="Zhu Y."/>
            <person name="Liu G."/>
            <person name="Chen Q."/>
            <person name="Chen Z."/>
            <person name="Lan J."/>
            <person name="Che J."/>
            <person name="Ge C."/>
            <person name="Shi H."/>
            <person name="Pan Z."/>
            <person name="Liu X."/>
        </authorList>
    </citation>
    <scope>NUCLEOTIDE SEQUENCE [LARGE SCALE GENOMIC DNA]</scope>
    <source>
        <strain evidence="2 3">DSM 9885</strain>
    </source>
</reference>
<dbReference type="OrthoDB" id="5190544at2"/>
<dbReference type="RefSeq" id="WP_047070253.1">
    <property type="nucleotide sequence ID" value="NZ_BJOL01000007.1"/>
</dbReference>
<dbReference type="EMBL" id="BJOL01000007">
    <property type="protein sequence ID" value="GED57221.1"/>
    <property type="molecule type" value="Genomic_DNA"/>
</dbReference>
<gene>
    <name evidence="2" type="ORF">AA984_12985</name>
    <name evidence="1" type="ORF">BFO01nite_13530</name>
</gene>
<evidence type="ECO:0000313" key="4">
    <source>
        <dbReference type="Proteomes" id="UP000319498"/>
    </source>
</evidence>
<dbReference type="GeneID" id="87585983"/>
<protein>
    <recommendedName>
        <fullName evidence="5">DUF2290 domain-containing protein</fullName>
    </recommendedName>
</protein>
<evidence type="ECO:0000313" key="1">
    <source>
        <dbReference type="EMBL" id="GED57221.1"/>
    </source>
</evidence>
<organism evidence="2 3">
    <name type="scientific">Brevibacillus formosus</name>
    <dbReference type="NCBI Taxonomy" id="54913"/>
    <lineage>
        <taxon>Bacteria</taxon>
        <taxon>Bacillati</taxon>
        <taxon>Bacillota</taxon>
        <taxon>Bacilli</taxon>
        <taxon>Bacillales</taxon>
        <taxon>Paenibacillaceae</taxon>
        <taxon>Brevibacillus</taxon>
    </lineage>
</organism>
<proteinExistence type="predicted"/>
<dbReference type="EMBL" id="LDCN01000003">
    <property type="protein sequence ID" value="KLH99403.1"/>
    <property type="molecule type" value="Genomic_DNA"/>
</dbReference>
<dbReference type="Proteomes" id="UP000035218">
    <property type="component" value="Unassembled WGS sequence"/>
</dbReference>
<dbReference type="Pfam" id="PF10053">
    <property type="entry name" value="DUF2290"/>
    <property type="match status" value="1"/>
</dbReference>
<sequence>MNIIYQQIVDDIDKCIPLLLNLGLIINPRFNKEKHCSFSNIASNRTDTGIDTVTPYVNKFLRHIDRGEYLFMLFDKSFIQINYEFTVIDSEEKARKGKEKVVSKANLSYFPNPSLSTEDVLDSLQSLEDEEETNDFLNFYYEYKEDYQYSSNYMRLDYDNRKESFTEFIHPRCHLHIGMNNNFRLGVNRVPLVSEFVDYVLYTNYIEKWVELHSKGIEDFPKYLIEKVKNKEVIRLTDKEILLTSNELLHYCTHI</sequence>
<dbReference type="Proteomes" id="UP000319498">
    <property type="component" value="Unassembled WGS sequence"/>
</dbReference>
<evidence type="ECO:0008006" key="5">
    <source>
        <dbReference type="Google" id="ProtNLM"/>
    </source>
</evidence>
<reference evidence="1 4" key="2">
    <citation type="submission" date="2019-06" db="EMBL/GenBank/DDBJ databases">
        <title>Whole genome shotgun sequence of Brevibacillus formosus NBRC 15716.</title>
        <authorList>
            <person name="Hosoyama A."/>
            <person name="Uohara A."/>
            <person name="Ohji S."/>
            <person name="Ichikawa N."/>
        </authorList>
    </citation>
    <scope>NUCLEOTIDE SEQUENCE [LARGE SCALE GENOMIC DNA]</scope>
    <source>
        <strain evidence="1 4">NBRC 15716</strain>
    </source>
</reference>
<evidence type="ECO:0000313" key="3">
    <source>
        <dbReference type="Proteomes" id="UP000035218"/>
    </source>
</evidence>
<dbReference type="InterPro" id="IPR018742">
    <property type="entry name" value="DUF2290"/>
</dbReference>
<dbReference type="AlphaFoldDB" id="A0A837KQH4"/>
<keyword evidence="4" id="KW-1185">Reference proteome</keyword>
<comment type="caution">
    <text evidence="2">The sequence shown here is derived from an EMBL/GenBank/DDBJ whole genome shotgun (WGS) entry which is preliminary data.</text>
</comment>